<name>A0A9W6G550_9ACTN</name>
<evidence type="ECO:0000313" key="2">
    <source>
        <dbReference type="EMBL" id="GLI41255.1"/>
    </source>
</evidence>
<evidence type="ECO:0000256" key="1">
    <source>
        <dbReference type="SAM" id="MobiDB-lite"/>
    </source>
</evidence>
<keyword evidence="3" id="KW-1185">Reference proteome</keyword>
<reference evidence="2" key="1">
    <citation type="submission" date="2022-12" db="EMBL/GenBank/DDBJ databases">
        <title>Reference genome sequencing for broad-spectrum identification of bacterial and archaeal isolates by mass spectrometry.</title>
        <authorList>
            <person name="Sekiguchi Y."/>
            <person name="Tourlousse D.M."/>
        </authorList>
    </citation>
    <scope>NUCLEOTIDE SEQUENCE</scope>
    <source>
        <strain evidence="2">LLR39Z86</strain>
    </source>
</reference>
<gene>
    <name evidence="2" type="ORF">GALLR39Z86_11050</name>
</gene>
<dbReference type="EMBL" id="BSDT01000001">
    <property type="protein sequence ID" value="GLI41255.1"/>
    <property type="molecule type" value="Genomic_DNA"/>
</dbReference>
<sequence length="417" mass="42937">MSDTDLHGSDISSYEEVEEQESGTQWTSVPFVSRYTATAEAVKNAGSEGALSTGMSIAGEIKGLGADVMGVLTDPIGTLVGAGLTIVLDLVQPFDELLMMVSGDATEMQRQIDVLGQVEAALGALDEEIASAADSNVTTWDGEAAAAAGNAIGGLAATAGSMGERAKDVAALLDWARMLAETIYEVIKAILTELVSWAVTRGVVALATSVATAGASVAAFVMDAVVSASRMLLKATRKFQFASQIFMKLLKFLRANPVVNRAAGEYRLWKELLTVAGTAVVDTAKGAAADIYGHVSDALGGETGTMTSLVGDASRWQVDPGELEAAAGALDDLAPNAEAIATVAGEAGAAEMTWGLPGLFFAEAYAEGCAELSNLTDLLGASIGHHAEGLRQCAETYSQADADIAAEFEKLATELTG</sequence>
<organism evidence="2 3">
    <name type="scientific">Glycomyces algeriensis</name>
    <dbReference type="NCBI Taxonomy" id="256037"/>
    <lineage>
        <taxon>Bacteria</taxon>
        <taxon>Bacillati</taxon>
        <taxon>Actinomycetota</taxon>
        <taxon>Actinomycetes</taxon>
        <taxon>Glycomycetales</taxon>
        <taxon>Glycomycetaceae</taxon>
        <taxon>Glycomyces</taxon>
    </lineage>
</organism>
<dbReference type="Proteomes" id="UP001144313">
    <property type="component" value="Unassembled WGS sequence"/>
</dbReference>
<protein>
    <recommendedName>
        <fullName evidence="4">Excreted virulence factor EspC (Type VII ESX diderm)</fullName>
    </recommendedName>
</protein>
<comment type="caution">
    <text evidence="2">The sequence shown here is derived from an EMBL/GenBank/DDBJ whole genome shotgun (WGS) entry which is preliminary data.</text>
</comment>
<evidence type="ECO:0000313" key="3">
    <source>
        <dbReference type="Proteomes" id="UP001144313"/>
    </source>
</evidence>
<evidence type="ECO:0008006" key="4">
    <source>
        <dbReference type="Google" id="ProtNLM"/>
    </source>
</evidence>
<feature type="region of interest" description="Disordered" evidence="1">
    <location>
        <begin position="1"/>
        <end position="25"/>
    </location>
</feature>
<accession>A0A9W6G550</accession>
<dbReference type="RefSeq" id="WP_270116394.1">
    <property type="nucleotide sequence ID" value="NZ_BAAAOL010000002.1"/>
</dbReference>
<dbReference type="AlphaFoldDB" id="A0A9W6G550"/>
<proteinExistence type="predicted"/>